<evidence type="ECO:0000256" key="4">
    <source>
        <dbReference type="ARBA" id="ARBA00022932"/>
    </source>
</evidence>
<keyword evidence="3" id="KW-0548">Nucleotidyltransferase</keyword>
<proteinExistence type="predicted"/>
<dbReference type="InterPro" id="IPR036397">
    <property type="entry name" value="RNaseH_sf"/>
</dbReference>
<feature type="compositionally biased region" description="Low complexity" evidence="6">
    <location>
        <begin position="216"/>
        <end position="233"/>
    </location>
</feature>
<dbReference type="STRING" id="670386.D3BAN9"/>
<dbReference type="Gene3D" id="3.30.70.370">
    <property type="match status" value="1"/>
</dbReference>
<dbReference type="GO" id="GO:0003677">
    <property type="term" value="F:DNA binding"/>
    <property type="evidence" value="ECO:0007669"/>
    <property type="project" value="InterPro"/>
</dbReference>
<dbReference type="InterPro" id="IPR002298">
    <property type="entry name" value="DNA_polymerase_A"/>
</dbReference>
<feature type="compositionally biased region" description="Low complexity" evidence="6">
    <location>
        <begin position="295"/>
        <end position="304"/>
    </location>
</feature>
<evidence type="ECO:0000256" key="3">
    <source>
        <dbReference type="ARBA" id="ARBA00022695"/>
    </source>
</evidence>
<keyword evidence="9" id="KW-1185">Reference proteome</keyword>
<evidence type="ECO:0000256" key="5">
    <source>
        <dbReference type="ARBA" id="ARBA00049244"/>
    </source>
</evidence>
<accession>D3BAN9</accession>
<feature type="domain" description="DNA-directed DNA polymerase family A palm" evidence="7">
    <location>
        <begin position="926"/>
        <end position="1139"/>
    </location>
</feature>
<gene>
    <name evidence="8" type="ORF">PPL_05617</name>
</gene>
<dbReference type="GO" id="GO:0097681">
    <property type="term" value="P:double-strand break repair via alternative nonhomologous end joining"/>
    <property type="evidence" value="ECO:0007669"/>
    <property type="project" value="TreeGrafter"/>
</dbReference>
<evidence type="ECO:0000256" key="6">
    <source>
        <dbReference type="SAM" id="MobiDB-lite"/>
    </source>
</evidence>
<feature type="compositionally biased region" description="Polar residues" evidence="6">
    <location>
        <begin position="83"/>
        <end position="103"/>
    </location>
</feature>
<reference evidence="8 9" key="1">
    <citation type="journal article" date="2011" name="Genome Res.">
        <title>Phylogeny-wide analysis of social amoeba genomes highlights ancient origins for complex intercellular communication.</title>
        <authorList>
            <person name="Heidel A.J."/>
            <person name="Lawal H.M."/>
            <person name="Felder M."/>
            <person name="Schilde C."/>
            <person name="Helps N.R."/>
            <person name="Tunggal B."/>
            <person name="Rivero F."/>
            <person name="John U."/>
            <person name="Schleicher M."/>
            <person name="Eichinger L."/>
            <person name="Platzer M."/>
            <person name="Noegel A.A."/>
            <person name="Schaap P."/>
            <person name="Gloeckner G."/>
        </authorList>
    </citation>
    <scope>NUCLEOTIDE SEQUENCE [LARGE SCALE GENOMIC DNA]</scope>
    <source>
        <strain evidence="9">ATCC 26659 / Pp 5 / PN500</strain>
    </source>
</reference>
<keyword evidence="2" id="KW-0808">Transferase</keyword>
<evidence type="ECO:0000256" key="1">
    <source>
        <dbReference type="ARBA" id="ARBA00012417"/>
    </source>
</evidence>
<dbReference type="PROSITE" id="PS00447">
    <property type="entry name" value="DNA_POLYMERASE_A"/>
    <property type="match status" value="1"/>
</dbReference>
<dbReference type="AlphaFoldDB" id="D3BAN9"/>
<dbReference type="GeneID" id="31361101"/>
<protein>
    <recommendedName>
        <fullName evidence="1">DNA-directed DNA polymerase</fullName>
        <ecNumber evidence="1">2.7.7.7</ecNumber>
    </recommendedName>
</protein>
<dbReference type="Pfam" id="PF00476">
    <property type="entry name" value="DNA_pol_A"/>
    <property type="match status" value="1"/>
</dbReference>
<dbReference type="RefSeq" id="XP_020433743.1">
    <property type="nucleotide sequence ID" value="XM_020576494.1"/>
</dbReference>
<feature type="region of interest" description="Disordered" evidence="6">
    <location>
        <begin position="216"/>
        <end position="304"/>
    </location>
</feature>
<dbReference type="OMA" id="ETISHEH"/>
<keyword evidence="4" id="KW-0239">DNA-directed DNA polymerase</keyword>
<comment type="catalytic activity">
    <reaction evidence="5">
        <text>DNA(n) + a 2'-deoxyribonucleoside 5'-triphosphate = DNA(n+1) + diphosphate</text>
        <dbReference type="Rhea" id="RHEA:22508"/>
        <dbReference type="Rhea" id="RHEA-COMP:17339"/>
        <dbReference type="Rhea" id="RHEA-COMP:17340"/>
        <dbReference type="ChEBI" id="CHEBI:33019"/>
        <dbReference type="ChEBI" id="CHEBI:61560"/>
        <dbReference type="ChEBI" id="CHEBI:173112"/>
        <dbReference type="EC" id="2.7.7.7"/>
    </reaction>
</comment>
<dbReference type="CDD" id="cd08638">
    <property type="entry name" value="DNA_pol_A_theta"/>
    <property type="match status" value="1"/>
</dbReference>
<name>D3BAN9_HETP5</name>
<feature type="region of interest" description="Disordered" evidence="6">
    <location>
        <begin position="72"/>
        <end position="103"/>
    </location>
</feature>
<feature type="compositionally biased region" description="Low complexity" evidence="6">
    <location>
        <begin position="277"/>
        <end position="286"/>
    </location>
</feature>
<dbReference type="InterPro" id="IPR043502">
    <property type="entry name" value="DNA/RNA_pol_sf"/>
</dbReference>
<evidence type="ECO:0000256" key="2">
    <source>
        <dbReference type="ARBA" id="ARBA00022679"/>
    </source>
</evidence>
<organism evidence="8 9">
    <name type="scientific">Heterostelium pallidum (strain ATCC 26659 / Pp 5 / PN500)</name>
    <name type="common">Cellular slime mold</name>
    <name type="synonym">Polysphondylium pallidum</name>
    <dbReference type="NCBI Taxonomy" id="670386"/>
    <lineage>
        <taxon>Eukaryota</taxon>
        <taxon>Amoebozoa</taxon>
        <taxon>Evosea</taxon>
        <taxon>Eumycetozoa</taxon>
        <taxon>Dictyostelia</taxon>
        <taxon>Acytosteliales</taxon>
        <taxon>Acytosteliaceae</taxon>
        <taxon>Heterostelium</taxon>
    </lineage>
</organism>
<evidence type="ECO:0000313" key="8">
    <source>
        <dbReference type="EMBL" id="EFA81626.1"/>
    </source>
</evidence>
<dbReference type="GO" id="GO:0006261">
    <property type="term" value="P:DNA-templated DNA replication"/>
    <property type="evidence" value="ECO:0007669"/>
    <property type="project" value="InterPro"/>
</dbReference>
<evidence type="ECO:0000259" key="7">
    <source>
        <dbReference type="SMART" id="SM00482"/>
    </source>
</evidence>
<dbReference type="InterPro" id="IPR019760">
    <property type="entry name" value="DNA-dir_DNA_pol_A_CS"/>
</dbReference>
<dbReference type="PANTHER" id="PTHR10133">
    <property type="entry name" value="DNA POLYMERASE I"/>
    <property type="match status" value="1"/>
</dbReference>
<dbReference type="SUPFAM" id="SSF56672">
    <property type="entry name" value="DNA/RNA polymerases"/>
    <property type="match status" value="1"/>
</dbReference>
<dbReference type="Gene3D" id="1.10.150.20">
    <property type="entry name" value="5' to 3' exonuclease, C-terminal subdomain"/>
    <property type="match status" value="1"/>
</dbReference>
<dbReference type="PANTHER" id="PTHR10133:SF62">
    <property type="entry name" value="DNA POLYMERASE THETA"/>
    <property type="match status" value="1"/>
</dbReference>
<sequence>MSMINKNDISFDFDISTSSNENIQLINHQQQQQQLSFNISNNNNNNISNDSFKFEYSDLDIKINQQKSQLNKNEENNNNNNNRDNVCSSISTLPSQERSTLPHMNSMMTIDHYRKSYNDIRRSNIFSFVDPQLESETSKILAKQAKFKCLFSAASYFNDDDDNNNNNNNKSTTTTTTTAITSATKNNSILKDSVYLNQEYMNIDSVAGLPITNDTVNSATTTTSTSTTSTSKSSSKRKSNDSSKTKKKRHHEPTDIPVQQHHVEQKSPTKSKRKASRSSNNNNNNNRVKKRKSNNTDINSQTTTTITTMSTHITTTDMSIATATSTTTTTIPMIPNLLKFQPNIKAHSPQLLLPLPQPQPPIQPKLPAQKQLQILPPQQNQIVQPKPLVLNYSKKKQIIQNAIKERNEELDTSFESSNSGGCGSFNPEDLQFHPAVSFDDYTNTKIKQSVPNLPDFDRNTLVGCKQYGLVNPAGFKYEIRHINDRNIEWFRKVWPMQFEYSISLCFSLKMSSNNNNNDNNKNNTTTTSTAKIDIELVMNDEETFFLPKLFHVESIIVSWSPGLAVYQLPLAPSGGVADFKQSFYNDNWKLVKQVLEYPYSYKHIWNSKPQLKILLSKGISLKHRLIDPKIALWLTDSDLHKDKKLEYVYMDNAKGSKKMIGATKFHNISKLATRSGSTNHFDLAYQACYQTLILSQRLLKQLDPSSLKILFEIEMPVTPILARMEFIGIGFDDEICQNTRELVQKKIDYLIYKAHLLVPRLKLDMESKIQMSDVMYNWLKLTKPDSRTNKKVLKESYSTNAHHLETISHEHPFPNILMEYRKLSHHINNYADELRKYCYRSTDNSMRIYSTILQTIVPTGRLAMVFPNLQSIAHPIEFKVAPTFTPSPLSIASNSSDIEIPAVDLENHSSQYNNLVAMESKCETLSIKIRDSFLPKQGYIFLSADYSQIELRILAHFSQDPKLLEIFNNSTVDVFKLISHQMSKIPLEQIKDSDRTIAKHLCYGILYGMGIGKLAHDLNTTKDKAKAALLRFKTTYQVLTDYLTSVGDSCLKNGFVETFFGRKRYFREVFEVYKDTKVTNEVKESAKRKAKNTIPQGTAADISKLAMIQVDKKLNERGIPAEIVLQVHDELLLEVPESQLAEVALIVKESMESAAKLSIPIPIKMSIGKCWGSLQSYELPTTTTLNTQYHQQ</sequence>
<dbReference type="EMBL" id="ADBJ01000025">
    <property type="protein sequence ID" value="EFA81626.1"/>
    <property type="molecule type" value="Genomic_DNA"/>
</dbReference>
<comment type="caution">
    <text evidence="8">The sequence shown here is derived from an EMBL/GenBank/DDBJ whole genome shotgun (WGS) entry which is preliminary data.</text>
</comment>
<dbReference type="Gene3D" id="1.20.1060.10">
    <property type="entry name" value="Taq DNA Polymerase, Chain T, domain 4"/>
    <property type="match status" value="1"/>
</dbReference>
<dbReference type="GO" id="GO:0003887">
    <property type="term" value="F:DNA-directed DNA polymerase activity"/>
    <property type="evidence" value="ECO:0007669"/>
    <property type="project" value="UniProtKB-KW"/>
</dbReference>
<dbReference type="Gene3D" id="3.30.420.10">
    <property type="entry name" value="Ribonuclease H-like superfamily/Ribonuclease H"/>
    <property type="match status" value="1"/>
</dbReference>
<dbReference type="InterPro" id="IPR001098">
    <property type="entry name" value="DNA-dir_DNA_pol_A_palm_dom"/>
</dbReference>
<dbReference type="Proteomes" id="UP000001396">
    <property type="component" value="Unassembled WGS sequence"/>
</dbReference>
<dbReference type="InParanoid" id="D3BAN9"/>
<evidence type="ECO:0000313" key="9">
    <source>
        <dbReference type="Proteomes" id="UP000001396"/>
    </source>
</evidence>
<dbReference type="SMART" id="SM00482">
    <property type="entry name" value="POLAc"/>
    <property type="match status" value="1"/>
</dbReference>
<dbReference type="PRINTS" id="PR00868">
    <property type="entry name" value="DNAPOLI"/>
</dbReference>
<dbReference type="EC" id="2.7.7.7" evidence="1"/>